<feature type="domain" description="AMP-binding enzyme C-terminal" evidence="4">
    <location>
        <begin position="442"/>
        <end position="517"/>
    </location>
</feature>
<evidence type="ECO:0000259" key="3">
    <source>
        <dbReference type="Pfam" id="PF00501"/>
    </source>
</evidence>
<organism evidence="5 6">
    <name type="scientific">Microbulbifer taiwanensis</name>
    <dbReference type="NCBI Taxonomy" id="986746"/>
    <lineage>
        <taxon>Bacteria</taxon>
        <taxon>Pseudomonadati</taxon>
        <taxon>Pseudomonadota</taxon>
        <taxon>Gammaproteobacteria</taxon>
        <taxon>Cellvibrionales</taxon>
        <taxon>Microbulbiferaceae</taxon>
        <taxon>Microbulbifer</taxon>
    </lineage>
</organism>
<comment type="similarity">
    <text evidence="1">Belongs to the ATP-dependent AMP-binding enzyme family.</text>
</comment>
<accession>A0ABW1YNG1</accession>
<dbReference type="InterPro" id="IPR020845">
    <property type="entry name" value="AMP-binding_CS"/>
</dbReference>
<dbReference type="PANTHER" id="PTHR43201:SF5">
    <property type="entry name" value="MEDIUM-CHAIN ACYL-COA LIGASE ACSF2, MITOCHONDRIAL"/>
    <property type="match status" value="1"/>
</dbReference>
<dbReference type="PANTHER" id="PTHR43201">
    <property type="entry name" value="ACYL-COA SYNTHETASE"/>
    <property type="match status" value="1"/>
</dbReference>
<keyword evidence="6" id="KW-1185">Reference proteome</keyword>
<feature type="domain" description="AMP-dependent synthetase/ligase" evidence="3">
    <location>
        <begin position="21"/>
        <end position="391"/>
    </location>
</feature>
<dbReference type="GO" id="GO:0016874">
    <property type="term" value="F:ligase activity"/>
    <property type="evidence" value="ECO:0007669"/>
    <property type="project" value="UniProtKB-KW"/>
</dbReference>
<keyword evidence="2 5" id="KW-0436">Ligase</keyword>
<name>A0ABW1YNG1_9GAMM</name>
<dbReference type="Proteomes" id="UP001596425">
    <property type="component" value="Unassembled WGS sequence"/>
</dbReference>
<dbReference type="EMBL" id="JBHSVR010000001">
    <property type="protein sequence ID" value="MFC6634323.1"/>
    <property type="molecule type" value="Genomic_DNA"/>
</dbReference>
<dbReference type="Pfam" id="PF13193">
    <property type="entry name" value="AMP-binding_C"/>
    <property type="match status" value="1"/>
</dbReference>
<dbReference type="InterPro" id="IPR025110">
    <property type="entry name" value="AMP-bd_C"/>
</dbReference>
<evidence type="ECO:0000313" key="6">
    <source>
        <dbReference type="Proteomes" id="UP001596425"/>
    </source>
</evidence>
<proteinExistence type="inferred from homology"/>
<reference evidence="6" key="1">
    <citation type="journal article" date="2019" name="Int. J. Syst. Evol. Microbiol.">
        <title>The Global Catalogue of Microorganisms (GCM) 10K type strain sequencing project: providing services to taxonomists for standard genome sequencing and annotation.</title>
        <authorList>
            <consortium name="The Broad Institute Genomics Platform"/>
            <consortium name="The Broad Institute Genome Sequencing Center for Infectious Disease"/>
            <person name="Wu L."/>
            <person name="Ma J."/>
        </authorList>
    </citation>
    <scope>NUCLEOTIDE SEQUENCE [LARGE SCALE GENOMIC DNA]</scope>
    <source>
        <strain evidence="6">CGMCC 1.13718</strain>
    </source>
</reference>
<dbReference type="InterPro" id="IPR000873">
    <property type="entry name" value="AMP-dep_synth/lig_dom"/>
</dbReference>
<sequence length="532" mass="57863">MRLMPDKGPIENASTIPQLIRQAAARYGEQPFIEEGGIKVSFADFARRVEQVVAALIARGIEPGDRIAVWAPNISEWVIAALGAQSAGAILVTLNTRGKGSEVGYILRQSGARMLFSIGEFLGNDYPAMLAGEELPALEETVVFRRQETGHTRWENFLASGSAVSADEVAQRMASVCGDDISDILFTSGTTGKPKGVMTAHAQNLRAFAFWAENVDVRCGDRYLAINPFFHSYGYKAGILVCATSGATLLPHAVFDSGEILRRVAEERISVLPGPPTLFQSLLSHPQLDDYDISSLRTTTTGAAAIPVEMIHQMKERLGFERIITAYGLTESCGLVSMCRPEDDAETIATTSGRAIPGIELRCVDGDNKPLPAGDPGEIVFRGYNAMRGYFDNDAATAETIDADGWVHSGDIGVLDERGNLRITDRLKDMFITGGFNCYPAEIENTLSSHPVIAMNAVIGVPDERMGEVAMAFVVLKPGAELGDEELILWCRERMANYKVPRFVRFEKSLPLNASGKILKPELRKMVTSEPA</sequence>
<dbReference type="InterPro" id="IPR042099">
    <property type="entry name" value="ANL_N_sf"/>
</dbReference>
<evidence type="ECO:0000259" key="4">
    <source>
        <dbReference type="Pfam" id="PF13193"/>
    </source>
</evidence>
<dbReference type="Pfam" id="PF00501">
    <property type="entry name" value="AMP-binding"/>
    <property type="match status" value="1"/>
</dbReference>
<dbReference type="Gene3D" id="3.30.300.30">
    <property type="match status" value="1"/>
</dbReference>
<gene>
    <name evidence="5" type="ORF">ACFQBM_13565</name>
</gene>
<dbReference type="InterPro" id="IPR045851">
    <property type="entry name" value="AMP-bd_C_sf"/>
</dbReference>
<evidence type="ECO:0000313" key="5">
    <source>
        <dbReference type="EMBL" id="MFC6634323.1"/>
    </source>
</evidence>
<dbReference type="Gene3D" id="3.40.50.12780">
    <property type="entry name" value="N-terminal domain of ligase-like"/>
    <property type="match status" value="1"/>
</dbReference>
<dbReference type="RefSeq" id="WP_226865188.1">
    <property type="nucleotide sequence ID" value="NZ_JACZFR010000039.1"/>
</dbReference>
<dbReference type="SUPFAM" id="SSF56801">
    <property type="entry name" value="Acetyl-CoA synthetase-like"/>
    <property type="match status" value="1"/>
</dbReference>
<evidence type="ECO:0000256" key="1">
    <source>
        <dbReference type="ARBA" id="ARBA00006432"/>
    </source>
</evidence>
<dbReference type="PROSITE" id="PS00455">
    <property type="entry name" value="AMP_BINDING"/>
    <property type="match status" value="1"/>
</dbReference>
<comment type="caution">
    <text evidence="5">The sequence shown here is derived from an EMBL/GenBank/DDBJ whole genome shotgun (WGS) entry which is preliminary data.</text>
</comment>
<evidence type="ECO:0000256" key="2">
    <source>
        <dbReference type="ARBA" id="ARBA00022598"/>
    </source>
</evidence>
<protein>
    <submittedName>
        <fullName evidence="5">FadD3 family acyl-CoA ligase</fullName>
    </submittedName>
</protein>
<dbReference type="NCBIfam" id="NF005801">
    <property type="entry name" value="PRK07656.1"/>
    <property type="match status" value="1"/>
</dbReference>